<reference evidence="1 2" key="1">
    <citation type="submission" date="2019-05" db="EMBL/GenBank/DDBJ databases">
        <title>Emergence of the Ug99 lineage of the wheat stem rust pathogen through somatic hybridization.</title>
        <authorList>
            <person name="Li F."/>
            <person name="Upadhyaya N.M."/>
            <person name="Sperschneider J."/>
            <person name="Matny O."/>
            <person name="Nguyen-Phuc H."/>
            <person name="Mago R."/>
            <person name="Raley C."/>
            <person name="Miller M.E."/>
            <person name="Silverstein K.A.T."/>
            <person name="Henningsen E."/>
            <person name="Hirsch C.D."/>
            <person name="Visser B."/>
            <person name="Pretorius Z.A."/>
            <person name="Steffenson B.J."/>
            <person name="Schwessinger B."/>
            <person name="Dodds P.N."/>
            <person name="Figueroa M."/>
        </authorList>
    </citation>
    <scope>NUCLEOTIDE SEQUENCE [LARGE SCALE GENOMIC DNA]</scope>
    <source>
        <strain evidence="1 2">Ug99</strain>
    </source>
</reference>
<proteinExistence type="predicted"/>
<evidence type="ECO:0000313" key="1">
    <source>
        <dbReference type="EMBL" id="KAA1138884.1"/>
    </source>
</evidence>
<dbReference type="EMBL" id="VDEP01000001">
    <property type="protein sequence ID" value="KAA1138884.1"/>
    <property type="molecule type" value="Genomic_DNA"/>
</dbReference>
<sequence>MPVTGTGHIRPSLALKKTNQNGKESRLFGGLAQARRLTHRSLVGILPTSPYKYAAIVSSPPLLHTPAPQPAHHAGLRLIHLIARDDLHTSNDYSELRLYSPPLSGTSYLSYSVASNAPNSHSLQLASLALSYVNKLCRSTMSMLLHADEGIHDSMVPSDYIPAAAFPVSIYVVARHGSSSFLLHPTLVHVSRTT</sequence>
<name>A0A5B0SQD0_PUCGR</name>
<comment type="caution">
    <text evidence="1">The sequence shown here is derived from an EMBL/GenBank/DDBJ whole genome shotgun (WGS) entry which is preliminary data.</text>
</comment>
<dbReference type="Proteomes" id="UP000325313">
    <property type="component" value="Unassembled WGS sequence"/>
</dbReference>
<organism evidence="1 2">
    <name type="scientific">Puccinia graminis f. sp. tritici</name>
    <dbReference type="NCBI Taxonomy" id="56615"/>
    <lineage>
        <taxon>Eukaryota</taxon>
        <taxon>Fungi</taxon>
        <taxon>Dikarya</taxon>
        <taxon>Basidiomycota</taxon>
        <taxon>Pucciniomycotina</taxon>
        <taxon>Pucciniomycetes</taxon>
        <taxon>Pucciniales</taxon>
        <taxon>Pucciniaceae</taxon>
        <taxon>Puccinia</taxon>
    </lineage>
</organism>
<gene>
    <name evidence="1" type="ORF">PGTUg99_027335</name>
</gene>
<evidence type="ECO:0000313" key="2">
    <source>
        <dbReference type="Proteomes" id="UP000325313"/>
    </source>
</evidence>
<dbReference type="AlphaFoldDB" id="A0A5B0SQD0"/>
<protein>
    <submittedName>
        <fullName evidence="1">Uncharacterized protein</fullName>
    </submittedName>
</protein>
<accession>A0A5B0SQD0</accession>